<reference evidence="2" key="1">
    <citation type="journal article" date="2023" name="Genome Biol. Evol.">
        <title>Long-read-based Genome Assembly of Drosophila gunungcola Reveals Fewer Chemosensory Genes in Flower-breeding Species.</title>
        <authorList>
            <person name="Negi A."/>
            <person name="Liao B.Y."/>
            <person name="Yeh S.D."/>
        </authorList>
    </citation>
    <scope>NUCLEOTIDE SEQUENCE</scope>
    <source>
        <strain evidence="2">Sukarami</strain>
    </source>
</reference>
<evidence type="ECO:0000256" key="1">
    <source>
        <dbReference type="SAM" id="Coils"/>
    </source>
</evidence>
<organism evidence="2 3">
    <name type="scientific">Drosophila gunungcola</name>
    <name type="common">fruit fly</name>
    <dbReference type="NCBI Taxonomy" id="103775"/>
    <lineage>
        <taxon>Eukaryota</taxon>
        <taxon>Metazoa</taxon>
        <taxon>Ecdysozoa</taxon>
        <taxon>Arthropoda</taxon>
        <taxon>Hexapoda</taxon>
        <taxon>Insecta</taxon>
        <taxon>Pterygota</taxon>
        <taxon>Neoptera</taxon>
        <taxon>Endopterygota</taxon>
        <taxon>Diptera</taxon>
        <taxon>Brachycera</taxon>
        <taxon>Muscomorpha</taxon>
        <taxon>Ephydroidea</taxon>
        <taxon>Drosophilidae</taxon>
        <taxon>Drosophila</taxon>
        <taxon>Sophophora</taxon>
    </lineage>
</organism>
<feature type="non-terminal residue" evidence="2">
    <location>
        <position position="1"/>
    </location>
</feature>
<protein>
    <submittedName>
        <fullName evidence="2">Uncharacterized protein</fullName>
    </submittedName>
</protein>
<proteinExistence type="predicted"/>
<dbReference type="AlphaFoldDB" id="A0A9P9YT37"/>
<comment type="caution">
    <text evidence="2">The sequence shown here is derived from an EMBL/GenBank/DDBJ whole genome shotgun (WGS) entry which is preliminary data.</text>
</comment>
<name>A0A9P9YT37_9MUSC</name>
<feature type="coiled-coil region" evidence="1">
    <location>
        <begin position="14"/>
        <end position="41"/>
    </location>
</feature>
<sequence>ASEPSNSTKILDRVVELETKLRKQEKSLKDLQGSMKSWKAQDRKPADCRLIFKAQPKDCELPRKPANRYQTTQKNDEDDCESFNDVVLTILRHPENIYHINIREMASGTVLGCLLANGRAINEAIALGLFEDIHTFCELDKHREHDPRDCPLGISPDILCPRELLGVPAGQAGRFFSLTNALKLAKQPSDQRLGCSELSMVSLHWRGSPGQSVRIGQGAVTGSHLLSMRSNHHFSITDFSEPGQTSSSWYRS</sequence>
<keyword evidence="1" id="KW-0175">Coiled coil</keyword>
<accession>A0A9P9YT37</accession>
<gene>
    <name evidence="2" type="ORF">M5D96_003565</name>
</gene>
<evidence type="ECO:0000313" key="2">
    <source>
        <dbReference type="EMBL" id="KAI8042263.1"/>
    </source>
</evidence>
<keyword evidence="3" id="KW-1185">Reference proteome</keyword>
<dbReference type="Proteomes" id="UP001059596">
    <property type="component" value="Unassembled WGS sequence"/>
</dbReference>
<dbReference type="EMBL" id="JAMKOV010000002">
    <property type="protein sequence ID" value="KAI8042263.1"/>
    <property type="molecule type" value="Genomic_DNA"/>
</dbReference>
<evidence type="ECO:0000313" key="3">
    <source>
        <dbReference type="Proteomes" id="UP001059596"/>
    </source>
</evidence>